<dbReference type="EMBL" id="ML210158">
    <property type="protein sequence ID" value="TFK28128.1"/>
    <property type="molecule type" value="Genomic_DNA"/>
</dbReference>
<protein>
    <submittedName>
        <fullName evidence="2">Uncharacterized protein</fullName>
    </submittedName>
</protein>
<evidence type="ECO:0000256" key="1">
    <source>
        <dbReference type="SAM" id="MobiDB-lite"/>
    </source>
</evidence>
<keyword evidence="3" id="KW-1185">Reference proteome</keyword>
<dbReference type="AlphaFoldDB" id="A0A5C3L5Z1"/>
<dbReference type="OrthoDB" id="5550090at2759"/>
<evidence type="ECO:0000313" key="3">
    <source>
        <dbReference type="Proteomes" id="UP000307440"/>
    </source>
</evidence>
<sequence>MAVGKAPRTISISVPRHNSQVIGAKLDAEIKKQAKAKRIRTDTNQPSAELAQAIENASEWNSLLMTARAERGPQWDIGTQQFHVEEGSDLYYDATVLFEATKRAIDEERGITPEQRQAQQNQQQHQQQLQQQQQQQQHHHQQQQQQQQQQGHPTQHQQQYQPPRNQSPNYPPQIGGHPMNQHQGHFQAGGYPGSPGMNMRGPPGGGQFTGGQPQFNPMSQQQFFGGNPPSPMRMGTMGGMTMEDQNLGGPRPGMGGMNPAVGMQNMGGSPSVGRRMTRGMTEDFGMN</sequence>
<feature type="region of interest" description="Disordered" evidence="1">
    <location>
        <begin position="113"/>
        <end position="229"/>
    </location>
</feature>
<proteinExistence type="predicted"/>
<dbReference type="STRING" id="230819.A0A5C3L5Z1"/>
<dbReference type="Proteomes" id="UP000307440">
    <property type="component" value="Unassembled WGS sequence"/>
</dbReference>
<name>A0A5C3L5Z1_COPMA</name>
<organism evidence="2 3">
    <name type="scientific">Coprinopsis marcescibilis</name>
    <name type="common">Agaric fungus</name>
    <name type="synonym">Psathyrella marcescibilis</name>
    <dbReference type="NCBI Taxonomy" id="230819"/>
    <lineage>
        <taxon>Eukaryota</taxon>
        <taxon>Fungi</taxon>
        <taxon>Dikarya</taxon>
        <taxon>Basidiomycota</taxon>
        <taxon>Agaricomycotina</taxon>
        <taxon>Agaricomycetes</taxon>
        <taxon>Agaricomycetidae</taxon>
        <taxon>Agaricales</taxon>
        <taxon>Agaricineae</taxon>
        <taxon>Psathyrellaceae</taxon>
        <taxon>Coprinopsis</taxon>
    </lineage>
</organism>
<reference evidence="2 3" key="1">
    <citation type="journal article" date="2019" name="Nat. Ecol. Evol.">
        <title>Megaphylogeny resolves global patterns of mushroom evolution.</title>
        <authorList>
            <person name="Varga T."/>
            <person name="Krizsan K."/>
            <person name="Foldi C."/>
            <person name="Dima B."/>
            <person name="Sanchez-Garcia M."/>
            <person name="Sanchez-Ramirez S."/>
            <person name="Szollosi G.J."/>
            <person name="Szarkandi J.G."/>
            <person name="Papp V."/>
            <person name="Albert L."/>
            <person name="Andreopoulos W."/>
            <person name="Angelini C."/>
            <person name="Antonin V."/>
            <person name="Barry K.W."/>
            <person name="Bougher N.L."/>
            <person name="Buchanan P."/>
            <person name="Buyck B."/>
            <person name="Bense V."/>
            <person name="Catcheside P."/>
            <person name="Chovatia M."/>
            <person name="Cooper J."/>
            <person name="Damon W."/>
            <person name="Desjardin D."/>
            <person name="Finy P."/>
            <person name="Geml J."/>
            <person name="Haridas S."/>
            <person name="Hughes K."/>
            <person name="Justo A."/>
            <person name="Karasinski D."/>
            <person name="Kautmanova I."/>
            <person name="Kiss B."/>
            <person name="Kocsube S."/>
            <person name="Kotiranta H."/>
            <person name="LaButti K.M."/>
            <person name="Lechner B.E."/>
            <person name="Liimatainen K."/>
            <person name="Lipzen A."/>
            <person name="Lukacs Z."/>
            <person name="Mihaltcheva S."/>
            <person name="Morgado L.N."/>
            <person name="Niskanen T."/>
            <person name="Noordeloos M.E."/>
            <person name="Ohm R.A."/>
            <person name="Ortiz-Santana B."/>
            <person name="Ovrebo C."/>
            <person name="Racz N."/>
            <person name="Riley R."/>
            <person name="Savchenko A."/>
            <person name="Shiryaev A."/>
            <person name="Soop K."/>
            <person name="Spirin V."/>
            <person name="Szebenyi C."/>
            <person name="Tomsovsky M."/>
            <person name="Tulloss R.E."/>
            <person name="Uehling J."/>
            <person name="Grigoriev I.V."/>
            <person name="Vagvolgyi C."/>
            <person name="Papp T."/>
            <person name="Martin F.M."/>
            <person name="Miettinen O."/>
            <person name="Hibbett D.S."/>
            <person name="Nagy L.G."/>
        </authorList>
    </citation>
    <scope>NUCLEOTIDE SEQUENCE [LARGE SCALE GENOMIC DNA]</scope>
    <source>
        <strain evidence="2 3">CBS 121175</strain>
    </source>
</reference>
<feature type="region of interest" description="Disordered" evidence="1">
    <location>
        <begin position="267"/>
        <end position="287"/>
    </location>
</feature>
<feature type="compositionally biased region" description="Low complexity" evidence="1">
    <location>
        <begin position="115"/>
        <end position="161"/>
    </location>
</feature>
<gene>
    <name evidence="2" type="ORF">FA15DRAFT_701264</name>
</gene>
<accession>A0A5C3L5Z1</accession>
<evidence type="ECO:0000313" key="2">
    <source>
        <dbReference type="EMBL" id="TFK28128.1"/>
    </source>
</evidence>